<evidence type="ECO:0000256" key="2">
    <source>
        <dbReference type="ARBA" id="ARBA00022801"/>
    </source>
</evidence>
<evidence type="ECO:0000256" key="4">
    <source>
        <dbReference type="PIRSR" id="PIRSR018168-1"/>
    </source>
</evidence>
<feature type="active site" description="Nucleophile" evidence="4 7">
    <location>
        <position position="313"/>
    </location>
</feature>
<comment type="similarity">
    <text evidence="1 7">Belongs to the glycosyl hydrolase 26 family.</text>
</comment>
<dbReference type="PIRSF" id="PIRSF018168">
    <property type="entry name" value="Mannan-1_4-beta-mannosidase"/>
    <property type="match status" value="1"/>
</dbReference>
<reference evidence="9" key="1">
    <citation type="submission" date="2020-09" db="EMBL/GenBank/DDBJ databases">
        <title>Novel species of Mucilaginibacter isolated from a glacier on the Tibetan Plateau.</title>
        <authorList>
            <person name="Liu Q."/>
            <person name="Xin Y.-H."/>
        </authorList>
    </citation>
    <scope>NUCLEOTIDE SEQUENCE</scope>
    <source>
        <strain evidence="9">ZB1P21</strain>
    </source>
</reference>
<keyword evidence="3 7" id="KW-0326">Glycosidase</keyword>
<evidence type="ECO:0000256" key="7">
    <source>
        <dbReference type="PROSITE-ProRule" id="PRU01100"/>
    </source>
</evidence>
<proteinExistence type="inferred from homology"/>
<feature type="site" description="Plays an important role in maintaining the position of the catalytic nucleophile" evidence="6">
    <location>
        <position position="206"/>
    </location>
</feature>
<dbReference type="PANTHER" id="PTHR40079">
    <property type="entry name" value="MANNAN ENDO-1,4-BETA-MANNOSIDASE E-RELATED"/>
    <property type="match status" value="1"/>
</dbReference>
<dbReference type="PROSITE" id="PS51257">
    <property type="entry name" value="PROKAR_LIPOPROTEIN"/>
    <property type="match status" value="1"/>
</dbReference>
<dbReference type="SUPFAM" id="SSF51445">
    <property type="entry name" value="(Trans)glycosidases"/>
    <property type="match status" value="1"/>
</dbReference>
<dbReference type="InterPro" id="IPR017853">
    <property type="entry name" value="GH"/>
</dbReference>
<dbReference type="InterPro" id="IPR000805">
    <property type="entry name" value="Glyco_hydro_26"/>
</dbReference>
<name>A0A926S834_9SPHI</name>
<dbReference type="InterPro" id="IPR016714">
    <property type="entry name" value="MANB/E"/>
</dbReference>
<keyword evidence="10" id="KW-1185">Reference proteome</keyword>
<dbReference type="GO" id="GO:0016985">
    <property type="term" value="F:mannan endo-1,4-beta-mannosidase activity"/>
    <property type="evidence" value="ECO:0007669"/>
    <property type="project" value="InterPro"/>
</dbReference>
<organism evidence="9 10">
    <name type="scientific">Mucilaginibacter glaciei</name>
    <dbReference type="NCBI Taxonomy" id="2772109"/>
    <lineage>
        <taxon>Bacteria</taxon>
        <taxon>Pseudomonadati</taxon>
        <taxon>Bacteroidota</taxon>
        <taxon>Sphingobacteriia</taxon>
        <taxon>Sphingobacteriales</taxon>
        <taxon>Sphingobacteriaceae</taxon>
        <taxon>Mucilaginibacter</taxon>
    </lineage>
</organism>
<evidence type="ECO:0000313" key="9">
    <source>
        <dbReference type="EMBL" id="MBD1395351.1"/>
    </source>
</evidence>
<evidence type="ECO:0000256" key="5">
    <source>
        <dbReference type="PIRSR" id="PIRSR018168-2"/>
    </source>
</evidence>
<dbReference type="PROSITE" id="PS51764">
    <property type="entry name" value="GH26"/>
    <property type="match status" value="1"/>
</dbReference>
<dbReference type="RefSeq" id="WP_191165902.1">
    <property type="nucleotide sequence ID" value="NZ_JACWMX010000011.1"/>
</dbReference>
<dbReference type="GO" id="GO:0006080">
    <property type="term" value="P:substituted mannan metabolic process"/>
    <property type="evidence" value="ECO:0007669"/>
    <property type="project" value="InterPro"/>
</dbReference>
<feature type="binding site" evidence="5">
    <location>
        <position position="144"/>
    </location>
    <ligand>
        <name>substrate</name>
    </ligand>
</feature>
<comment type="caution">
    <text evidence="9">The sequence shown here is derived from an EMBL/GenBank/DDBJ whole genome shotgun (WGS) entry which is preliminary data.</text>
</comment>
<evidence type="ECO:0000259" key="8">
    <source>
        <dbReference type="PROSITE" id="PS51764"/>
    </source>
</evidence>
<feature type="binding site" evidence="5">
    <location>
        <position position="279"/>
    </location>
    <ligand>
        <name>substrate</name>
    </ligand>
</feature>
<feature type="domain" description="GH26" evidence="8">
    <location>
        <begin position="50"/>
        <end position="379"/>
    </location>
</feature>
<evidence type="ECO:0000256" key="1">
    <source>
        <dbReference type="ARBA" id="ARBA00007754"/>
    </source>
</evidence>
<evidence type="ECO:0000313" key="10">
    <source>
        <dbReference type="Proteomes" id="UP000619078"/>
    </source>
</evidence>
<sequence>MNLSIRYISILVSVWVITACAVTKKPAAFSGPVVNRAALKSWLADKNATNETASLFYNLKASAKDRVLFGHMEDNKNGYDGWKDVPGRSDVYEATGAYPALYGFDFGGIGSFRPDSLLRKETKIAHDRVLEAYKRKGIITFSWHFGNPVSKGSFYWEKSPVNAVSEILPGGSYNTVFNTCLAKIARFASSVKSGGKLVPIIFRPFHEFDGDWFWWGKTHCTTNEYKALYRYTVTYLRDSLHVKNFLYAWSPDCRFNSRDEYLERYPGNNYVDVLGMDNYADVKIGKSPELAAAKLKIVSDMALDSNKVAAFTETGLENLPQADWYTQMLLKTLTDKPIQIAYVMLWSNKPKSTWTPYKGHPAEADFIKFKNNPYIIFGDKMGDVYQHPW</sequence>
<dbReference type="Pfam" id="PF02156">
    <property type="entry name" value="Glyco_hydro_26"/>
    <property type="match status" value="1"/>
</dbReference>
<dbReference type="Gene3D" id="3.20.20.80">
    <property type="entry name" value="Glycosidases"/>
    <property type="match status" value="1"/>
</dbReference>
<gene>
    <name evidence="9" type="ORF">IDJ76_19770</name>
</gene>
<protein>
    <submittedName>
        <fullName evidence="9">Beta-mannosidase</fullName>
    </submittedName>
</protein>
<accession>A0A926S834</accession>
<dbReference type="EMBL" id="JACWMX010000011">
    <property type="protein sequence ID" value="MBD1395351.1"/>
    <property type="molecule type" value="Genomic_DNA"/>
</dbReference>
<keyword evidence="2 7" id="KW-0378">Hydrolase</keyword>
<dbReference type="Proteomes" id="UP000619078">
    <property type="component" value="Unassembled WGS sequence"/>
</dbReference>
<dbReference type="InterPro" id="IPR022790">
    <property type="entry name" value="GH26_dom"/>
</dbReference>
<dbReference type="PANTHER" id="PTHR40079:SF4">
    <property type="entry name" value="GH26 DOMAIN-CONTAINING PROTEIN-RELATED"/>
    <property type="match status" value="1"/>
</dbReference>
<dbReference type="PRINTS" id="PR00739">
    <property type="entry name" value="GLHYDRLASE26"/>
</dbReference>
<dbReference type="AlphaFoldDB" id="A0A926S834"/>
<evidence type="ECO:0000256" key="3">
    <source>
        <dbReference type="ARBA" id="ARBA00023295"/>
    </source>
</evidence>
<feature type="active site" description="Proton donor" evidence="4 7">
    <location>
        <position position="207"/>
    </location>
</feature>
<evidence type="ECO:0000256" key="6">
    <source>
        <dbReference type="PIRSR" id="PIRSR018168-3"/>
    </source>
</evidence>
<feature type="binding site" evidence="5">
    <location>
        <position position="212"/>
    </location>
    <ligand>
        <name>substrate</name>
    </ligand>
</feature>